<feature type="transmembrane region" description="Helical" evidence="7">
    <location>
        <begin position="429"/>
        <end position="449"/>
    </location>
</feature>
<feature type="transmembrane region" description="Helical" evidence="7">
    <location>
        <begin position="560"/>
        <end position="585"/>
    </location>
</feature>
<feature type="transmembrane region" description="Helical" evidence="7">
    <location>
        <begin position="382"/>
        <end position="409"/>
    </location>
</feature>
<evidence type="ECO:0000313" key="10">
    <source>
        <dbReference type="Proteomes" id="UP001146793"/>
    </source>
</evidence>
<feature type="transmembrane region" description="Helical" evidence="7">
    <location>
        <begin position="323"/>
        <end position="347"/>
    </location>
</feature>
<evidence type="ECO:0000256" key="3">
    <source>
        <dbReference type="ARBA" id="ARBA00022692"/>
    </source>
</evidence>
<feature type="compositionally biased region" description="Acidic residues" evidence="8">
    <location>
        <begin position="641"/>
        <end position="664"/>
    </location>
</feature>
<evidence type="ECO:0000256" key="2">
    <source>
        <dbReference type="ARBA" id="ARBA00007168"/>
    </source>
</evidence>
<organism evidence="9 10">
    <name type="scientific">Anaeramoeba flamelloides</name>
    <dbReference type="NCBI Taxonomy" id="1746091"/>
    <lineage>
        <taxon>Eukaryota</taxon>
        <taxon>Metamonada</taxon>
        <taxon>Anaeramoebidae</taxon>
        <taxon>Anaeramoeba</taxon>
    </lineage>
</organism>
<keyword evidence="3 7" id="KW-0812">Transmembrane</keyword>
<sequence length="664" mass="76823">MSEGKYGDLDSPFEYVEDFEVPVQDRKCKDIFWLFLFILFWIGMVIVAIFGFVQGEPKRLYYPSDYRGNVCGYDNTKLEGHLTKNYPNLTKEIDHLLTDLTESHYCFFPAEDYRKEYCIQECPKEGDINNLKETCDRALPNYLNKFKFCPYKSTPYLRRCFPQKDEEINNNSNSTSSETEDRIVESVNDLGYITQIMADLVQGWYIILTSIFIAVILSFVWLYTMRKFVTFMVWFTITLYLIIIIVGAIYCLLQYQQLQEKSDDLEIGNTQRNSTLFLVFFIIFDIFFLLSLILLIYIRKRIKLVIAVLHEASRALSDMKGVLFFPFVVFLLIVLLFVWWVPVMTFLMSSGTARLVFDDDDAVYKLDYENSRSVNGAGIYHFFGLIWSIAFILALSQGTIAGAIATWYWTRDKNNLPDNPTLKSFLRLVRYHLGSLAFGSLVLAMLQLFQMILKFINAKLERASKESKMVKCFMCTCHCCLLCLEKWIRFLNRNSYIILAVYGDSFCKSAKKAFFLISRNIVRVMAVDFIGDFILFLGKLIVTCIVGIVSVIMCRANDDLTFYLIPALVCGILAYSISSAFMSVVEMTIDTILLSFCEDCERHDGSTVDQEPYATEELLEFMNNIKHEKKNENEAIIQDADGNEYEKDDNELEGIDSSQDEDNK</sequence>
<keyword evidence="5 7" id="KW-0472">Membrane</keyword>
<dbReference type="Proteomes" id="UP001146793">
    <property type="component" value="Unassembled WGS sequence"/>
</dbReference>
<keyword evidence="4 7" id="KW-1133">Transmembrane helix</keyword>
<evidence type="ECO:0000256" key="1">
    <source>
        <dbReference type="ARBA" id="ARBA00004141"/>
    </source>
</evidence>
<dbReference type="EMBL" id="JANTQA010000023">
    <property type="protein sequence ID" value="KAJ3444180.1"/>
    <property type="molecule type" value="Genomic_DNA"/>
</dbReference>
<evidence type="ECO:0000256" key="4">
    <source>
        <dbReference type="ARBA" id="ARBA00022989"/>
    </source>
</evidence>
<protein>
    <recommendedName>
        <fullName evidence="7">Choline transporter-like protein</fullName>
    </recommendedName>
</protein>
<comment type="function">
    <text evidence="7">Choline transporter.</text>
</comment>
<accession>A0AAV7ZUP8</accession>
<feature type="region of interest" description="Disordered" evidence="8">
    <location>
        <begin position="636"/>
        <end position="664"/>
    </location>
</feature>
<feature type="transmembrane region" description="Helical" evidence="7">
    <location>
        <begin position="274"/>
        <end position="298"/>
    </location>
</feature>
<dbReference type="AlphaFoldDB" id="A0AAV7ZUP8"/>
<feature type="transmembrane region" description="Helical" evidence="7">
    <location>
        <begin position="204"/>
        <end position="225"/>
    </location>
</feature>
<evidence type="ECO:0000256" key="8">
    <source>
        <dbReference type="SAM" id="MobiDB-lite"/>
    </source>
</evidence>
<evidence type="ECO:0000256" key="5">
    <source>
        <dbReference type="ARBA" id="ARBA00023136"/>
    </source>
</evidence>
<dbReference type="PANTHER" id="PTHR12385:SF14">
    <property type="entry name" value="CHOLINE TRANSPORTER-LIKE 2"/>
    <property type="match status" value="1"/>
</dbReference>
<dbReference type="Pfam" id="PF04515">
    <property type="entry name" value="Choline_transpo"/>
    <property type="match status" value="1"/>
</dbReference>
<dbReference type="GO" id="GO:0022857">
    <property type="term" value="F:transmembrane transporter activity"/>
    <property type="evidence" value="ECO:0007669"/>
    <property type="project" value="UniProtKB-UniRule"/>
</dbReference>
<gene>
    <name evidence="9" type="ORF">M0812_10031</name>
</gene>
<reference evidence="9" key="1">
    <citation type="submission" date="2022-08" db="EMBL/GenBank/DDBJ databases">
        <title>Novel sulphate-reducing endosymbionts in the free-living metamonad Anaeramoeba.</title>
        <authorList>
            <person name="Jerlstrom-Hultqvist J."/>
            <person name="Cepicka I."/>
            <person name="Gallot-Lavallee L."/>
            <person name="Salas-Leiva D."/>
            <person name="Curtis B.A."/>
            <person name="Zahonova K."/>
            <person name="Pipaliya S."/>
            <person name="Dacks J."/>
            <person name="Roger A.J."/>
        </authorList>
    </citation>
    <scope>NUCLEOTIDE SEQUENCE</scope>
    <source>
        <strain evidence="9">Busselton2</strain>
    </source>
</reference>
<feature type="transmembrane region" description="Helical" evidence="7">
    <location>
        <begin position="231"/>
        <end position="253"/>
    </location>
</feature>
<evidence type="ECO:0000256" key="6">
    <source>
        <dbReference type="ARBA" id="ARBA00023180"/>
    </source>
</evidence>
<comment type="similarity">
    <text evidence="2 7">Belongs to the CTL (choline transporter-like) family.</text>
</comment>
<dbReference type="GO" id="GO:0005886">
    <property type="term" value="C:plasma membrane"/>
    <property type="evidence" value="ECO:0007669"/>
    <property type="project" value="UniProtKB-SubCell"/>
</dbReference>
<feature type="transmembrane region" description="Helical" evidence="7">
    <location>
        <begin position="533"/>
        <end position="553"/>
    </location>
</feature>
<proteinExistence type="inferred from homology"/>
<comment type="subcellular location">
    <subcellularLocation>
        <location evidence="7">Cell membrane</location>
        <topology evidence="7">Multi-pass membrane protein</topology>
    </subcellularLocation>
    <subcellularLocation>
        <location evidence="1">Membrane</location>
        <topology evidence="1">Multi-pass membrane protein</topology>
    </subcellularLocation>
</comment>
<dbReference type="PANTHER" id="PTHR12385">
    <property type="entry name" value="CHOLINE TRANSPORTER-LIKE (SLC FAMILY 44)"/>
    <property type="match status" value="1"/>
</dbReference>
<comment type="caution">
    <text evidence="9">The sequence shown here is derived from an EMBL/GenBank/DDBJ whole genome shotgun (WGS) entry which is preliminary data.</text>
</comment>
<name>A0AAV7ZUP8_9EUKA</name>
<keyword evidence="6" id="KW-0325">Glycoprotein</keyword>
<evidence type="ECO:0000313" key="9">
    <source>
        <dbReference type="EMBL" id="KAJ3444180.1"/>
    </source>
</evidence>
<feature type="transmembrane region" description="Helical" evidence="7">
    <location>
        <begin position="31"/>
        <end position="53"/>
    </location>
</feature>
<dbReference type="InterPro" id="IPR007603">
    <property type="entry name" value="Choline_transptr-like"/>
</dbReference>
<evidence type="ECO:0000256" key="7">
    <source>
        <dbReference type="RuleBase" id="RU368066"/>
    </source>
</evidence>